<reference evidence="1 2" key="2">
    <citation type="submission" date="2018-10" db="EMBL/GenBank/DDBJ databases">
        <authorList>
            <consortium name="Pathogen Informatics"/>
        </authorList>
    </citation>
    <scope>NUCLEOTIDE SEQUENCE [LARGE SCALE GENOMIC DNA]</scope>
</reference>
<dbReference type="Proteomes" id="UP000274131">
    <property type="component" value="Unassembled WGS sequence"/>
</dbReference>
<dbReference type="Pfam" id="PF15000">
    <property type="entry name" value="TUSC2"/>
    <property type="match status" value="1"/>
</dbReference>
<dbReference type="GO" id="GO:0051881">
    <property type="term" value="P:regulation of mitochondrial membrane potential"/>
    <property type="evidence" value="ECO:0007669"/>
    <property type="project" value="TreeGrafter"/>
</dbReference>
<sequence>MGLGGSKRSDNSGRDRIAVQKKCKVTPRAACQNILKIPKFLPDYFFVTKTMSSLFVDEDGDVAHEFYYETFDENNSSRLVKKVDNLRPLGPIEYAIPRLRADSPFVIWEARSR</sequence>
<dbReference type="EMBL" id="UXUI01009826">
    <property type="protein sequence ID" value="VDD94373.1"/>
    <property type="molecule type" value="Genomic_DNA"/>
</dbReference>
<proteinExistence type="predicted"/>
<name>A0A0N4VG31_ENTVE</name>
<evidence type="ECO:0000313" key="2">
    <source>
        <dbReference type="Proteomes" id="UP000274131"/>
    </source>
</evidence>
<dbReference type="PANTHER" id="PTHR15453:SF8">
    <property type="entry name" value="TUMOR SUPPRESSOR CANDIDATE 2"/>
    <property type="match status" value="1"/>
</dbReference>
<dbReference type="InterPro" id="IPR029393">
    <property type="entry name" value="FUS1"/>
</dbReference>
<keyword evidence="2" id="KW-1185">Reference proteome</keyword>
<protein>
    <submittedName>
        <fullName evidence="3">DM10 domain-containing protein</fullName>
    </submittedName>
</protein>
<dbReference type="GO" id="GO:0005739">
    <property type="term" value="C:mitochondrion"/>
    <property type="evidence" value="ECO:0007669"/>
    <property type="project" value="TreeGrafter"/>
</dbReference>
<accession>A0A0N4VG31</accession>
<organism evidence="3">
    <name type="scientific">Enterobius vermicularis</name>
    <name type="common">Human pinworm</name>
    <dbReference type="NCBI Taxonomy" id="51028"/>
    <lineage>
        <taxon>Eukaryota</taxon>
        <taxon>Metazoa</taxon>
        <taxon>Ecdysozoa</taxon>
        <taxon>Nematoda</taxon>
        <taxon>Chromadorea</taxon>
        <taxon>Rhabditida</taxon>
        <taxon>Spirurina</taxon>
        <taxon>Oxyuridomorpha</taxon>
        <taxon>Oxyuroidea</taxon>
        <taxon>Oxyuridae</taxon>
        <taxon>Enterobius</taxon>
    </lineage>
</organism>
<reference evidence="3" key="1">
    <citation type="submission" date="2017-02" db="UniProtKB">
        <authorList>
            <consortium name="WormBaseParasite"/>
        </authorList>
    </citation>
    <scope>IDENTIFICATION</scope>
</reference>
<dbReference type="OrthoDB" id="9025707at2759"/>
<evidence type="ECO:0000313" key="3">
    <source>
        <dbReference type="WBParaSite" id="EVEC_0000972601-mRNA-1"/>
    </source>
</evidence>
<dbReference type="WBParaSite" id="EVEC_0000972601-mRNA-1">
    <property type="protein sequence ID" value="EVEC_0000972601-mRNA-1"/>
    <property type="gene ID" value="EVEC_0000972601"/>
</dbReference>
<dbReference type="AlphaFoldDB" id="A0A0N4VG31"/>
<evidence type="ECO:0000313" key="1">
    <source>
        <dbReference type="EMBL" id="VDD94373.1"/>
    </source>
</evidence>
<dbReference type="PANTHER" id="PTHR15453">
    <property type="entry name" value="TUMOR SUPPRESSOR CANDIDATE 2"/>
    <property type="match status" value="1"/>
</dbReference>
<gene>
    <name evidence="1" type="ORF">EVEC_LOCUS9124</name>
</gene>